<evidence type="ECO:0000313" key="2">
    <source>
        <dbReference type="Proteomes" id="UP000008075"/>
    </source>
</evidence>
<proteinExistence type="predicted"/>
<keyword evidence="2" id="KW-1185">Reference proteome</keyword>
<accession>D3V9A6</accession>
<dbReference type="KEGG" id="xne:XNC1_3409"/>
<dbReference type="EMBL" id="FN667742">
    <property type="protein sequence ID" value="CBJ91456.1"/>
    <property type="molecule type" value="Genomic_DNA"/>
</dbReference>
<sequence length="52" mass="5967">MILFSSIIYHTPYNTPTLFCLCLPDFYLVGTVESRVFIAKISLIKPILSKMK</sequence>
<gene>
    <name evidence="1" type="ordered locus">XNC1_3409</name>
</gene>
<dbReference type="HOGENOM" id="CLU_3086332_0_0_6"/>
<protein>
    <submittedName>
        <fullName evidence="1">Uncharacterized protein</fullName>
    </submittedName>
</protein>
<reference evidence="1 2" key="1">
    <citation type="journal article" date="2011" name="PLoS ONE">
        <title>The entomopathogenic bacterial endosymbionts xenorhabdus and photorhabdus: convergent lifestyles from divergent genomes.</title>
        <authorList>
            <person name="Chaston J.M."/>
            <person name="Suen G."/>
            <person name="Tucker S.L."/>
            <person name="Andersen A.W."/>
            <person name="Bhasin A."/>
            <person name="Bode E."/>
            <person name="Bode H.B."/>
            <person name="Brachmann A.O."/>
            <person name="Cowles C.E."/>
            <person name="Cowles K.N."/>
            <person name="Darby C."/>
            <person name="de Leon L."/>
            <person name="Drace K."/>
            <person name="Du Z."/>
            <person name="Givaudan A."/>
            <person name="Herbert Tran E.E."/>
            <person name="Jewell K.A."/>
            <person name="Knack J.J."/>
            <person name="Krasomil-Osterfeld K.C."/>
            <person name="Kukor R."/>
            <person name="Lanois A."/>
            <person name="Latreille P."/>
            <person name="Leimgruber N.K."/>
            <person name="Lipke C.M."/>
            <person name="Liu R."/>
            <person name="Lu X."/>
            <person name="Martens E.C."/>
            <person name="Marri P.R."/>
            <person name="Medigue C."/>
            <person name="Menard M.L."/>
            <person name="Miller N.M."/>
            <person name="Morales-Soto N."/>
            <person name="Norton S."/>
            <person name="Ogier J.C."/>
            <person name="Orchard S.S."/>
            <person name="Park D."/>
            <person name="Park Y."/>
            <person name="Qurollo B.A."/>
            <person name="Sugar D.R."/>
            <person name="Richards G.R."/>
            <person name="Rouy Z."/>
            <person name="Slominski B."/>
            <person name="Slominski K."/>
            <person name="Snyder H."/>
            <person name="Tjaden B.C."/>
            <person name="van der Hoeven R."/>
            <person name="Welch R.D."/>
            <person name="Wheeler C."/>
            <person name="Xiang B."/>
            <person name="Barbazuk B."/>
            <person name="Gaudriault S."/>
            <person name="Goodner B."/>
            <person name="Slater S.C."/>
            <person name="Forst S."/>
            <person name="Goldman B.S."/>
            <person name="Goodrich-Blair H."/>
        </authorList>
    </citation>
    <scope>NUCLEOTIDE SEQUENCE [LARGE SCALE GENOMIC DNA]</scope>
    <source>
        <strain evidence="2">ATCC 19061 / DSM 3370 / CCUG 14189 / LMG 1036 / NCIMB 9965 / AN6</strain>
    </source>
</reference>
<dbReference type="AlphaFoldDB" id="D3V9A6"/>
<organism evidence="1 2">
    <name type="scientific">Xenorhabdus nematophila (strain ATCC 19061 / DSM 3370 / CCUG 14189 / LMG 1036 / NCIMB 9965 / AN6)</name>
    <dbReference type="NCBI Taxonomy" id="406817"/>
    <lineage>
        <taxon>Bacteria</taxon>
        <taxon>Pseudomonadati</taxon>
        <taxon>Pseudomonadota</taxon>
        <taxon>Gammaproteobacteria</taxon>
        <taxon>Enterobacterales</taxon>
        <taxon>Morganellaceae</taxon>
        <taxon>Xenorhabdus</taxon>
    </lineage>
</organism>
<name>D3V9A6_XENNA</name>
<dbReference type="Proteomes" id="UP000008075">
    <property type="component" value="Chromosome"/>
</dbReference>
<evidence type="ECO:0000313" key="1">
    <source>
        <dbReference type="EMBL" id="CBJ91456.1"/>
    </source>
</evidence>